<reference evidence="2 3" key="1">
    <citation type="journal article" date="2019" name="Int. J. Syst. Evol. Microbiol.">
        <title>The Global Catalogue of Microorganisms (GCM) 10K type strain sequencing project: providing services to taxonomists for standard genome sequencing and annotation.</title>
        <authorList>
            <consortium name="The Broad Institute Genomics Platform"/>
            <consortium name="The Broad Institute Genome Sequencing Center for Infectious Disease"/>
            <person name="Wu L."/>
            <person name="Ma J."/>
        </authorList>
    </citation>
    <scope>NUCLEOTIDE SEQUENCE [LARGE SCALE GENOMIC DNA]</scope>
    <source>
        <strain evidence="2 3">JCM 3367</strain>
    </source>
</reference>
<accession>A0ABN3NU32</accession>
<proteinExistence type="predicted"/>
<sequence length="71" mass="8203">MRTEWRGQREPVNPVRSMAMIRSGRRWWRARSEPRTARKYSNRSDRDGLKGAVYTRLTRGAAGPDQAASNL</sequence>
<comment type="caution">
    <text evidence="2">The sequence shown here is derived from an EMBL/GenBank/DDBJ whole genome shotgun (WGS) entry which is preliminary data.</text>
</comment>
<feature type="compositionally biased region" description="Basic and acidic residues" evidence="1">
    <location>
        <begin position="31"/>
        <end position="49"/>
    </location>
</feature>
<evidence type="ECO:0000313" key="3">
    <source>
        <dbReference type="Proteomes" id="UP001499978"/>
    </source>
</evidence>
<organism evidence="2 3">
    <name type="scientific">Pilimelia columellifera subsp. columellifera</name>
    <dbReference type="NCBI Taxonomy" id="706583"/>
    <lineage>
        <taxon>Bacteria</taxon>
        <taxon>Bacillati</taxon>
        <taxon>Actinomycetota</taxon>
        <taxon>Actinomycetes</taxon>
        <taxon>Micromonosporales</taxon>
        <taxon>Micromonosporaceae</taxon>
        <taxon>Pilimelia</taxon>
    </lineage>
</organism>
<protein>
    <submittedName>
        <fullName evidence="2">Uncharacterized protein</fullName>
    </submittedName>
</protein>
<evidence type="ECO:0000313" key="2">
    <source>
        <dbReference type="EMBL" id="GAA2533457.1"/>
    </source>
</evidence>
<feature type="region of interest" description="Disordered" evidence="1">
    <location>
        <begin position="31"/>
        <end position="71"/>
    </location>
</feature>
<keyword evidence="3" id="KW-1185">Reference proteome</keyword>
<gene>
    <name evidence="2" type="ORF">GCM10010201_36100</name>
</gene>
<name>A0ABN3NU32_9ACTN</name>
<dbReference type="Proteomes" id="UP001499978">
    <property type="component" value="Unassembled WGS sequence"/>
</dbReference>
<evidence type="ECO:0000256" key="1">
    <source>
        <dbReference type="SAM" id="MobiDB-lite"/>
    </source>
</evidence>
<dbReference type="EMBL" id="BAAARY010000051">
    <property type="protein sequence ID" value="GAA2533457.1"/>
    <property type="molecule type" value="Genomic_DNA"/>
</dbReference>